<reference evidence="13 14" key="1">
    <citation type="journal article" date="2018" name="IMA Fungus">
        <title>IMA Genome-F 9: Draft genome sequence of Annulohypoxylon stygium, Aspergillus mulundensis, Berkeleyomyces basicola (syn. Thielaviopsis basicola), Ceratocystis smalleyi, two Cercospora beticola strains, Coleophoma cylindrospora, Fusarium fracticaudum, Phialophora cf. hyalina, and Morchella septimelata.</title>
        <authorList>
            <person name="Wingfield B.D."/>
            <person name="Bills G.F."/>
            <person name="Dong Y."/>
            <person name="Huang W."/>
            <person name="Nel W.J."/>
            <person name="Swalarsk-Parry B.S."/>
            <person name="Vaghefi N."/>
            <person name="Wilken P.M."/>
            <person name="An Z."/>
            <person name="de Beer Z.W."/>
            <person name="De Vos L."/>
            <person name="Chen L."/>
            <person name="Duong T.A."/>
            <person name="Gao Y."/>
            <person name="Hammerbacher A."/>
            <person name="Kikkert J.R."/>
            <person name="Li Y."/>
            <person name="Li H."/>
            <person name="Li K."/>
            <person name="Li Q."/>
            <person name="Liu X."/>
            <person name="Ma X."/>
            <person name="Naidoo K."/>
            <person name="Pethybridge S.J."/>
            <person name="Sun J."/>
            <person name="Steenkamp E.T."/>
            <person name="van der Nest M.A."/>
            <person name="van Wyk S."/>
            <person name="Wingfield M.J."/>
            <person name="Xiong C."/>
            <person name="Yue Q."/>
            <person name="Zhang X."/>
        </authorList>
    </citation>
    <scope>NUCLEOTIDE SEQUENCE [LARGE SCALE GENOMIC DNA]</scope>
    <source>
        <strain evidence="13 14">DSM 5745</strain>
    </source>
</reference>
<keyword evidence="9" id="KW-0539">Nucleus</keyword>
<gene>
    <name evidence="13" type="ORF">DSM5745_00984</name>
</gene>
<evidence type="ECO:0000256" key="11">
    <source>
        <dbReference type="SAM" id="Phobius"/>
    </source>
</evidence>
<feature type="region of interest" description="Disordered" evidence="10">
    <location>
        <begin position="296"/>
        <end position="319"/>
    </location>
</feature>
<dbReference type="RefSeq" id="XP_026608845.1">
    <property type="nucleotide sequence ID" value="XM_026743000.1"/>
</dbReference>
<keyword evidence="7" id="KW-0238">DNA-binding</keyword>
<dbReference type="AlphaFoldDB" id="A0A3D8T528"/>
<dbReference type="GO" id="GO:0006351">
    <property type="term" value="P:DNA-templated transcription"/>
    <property type="evidence" value="ECO:0007669"/>
    <property type="project" value="InterPro"/>
</dbReference>
<feature type="transmembrane region" description="Helical" evidence="11">
    <location>
        <begin position="62"/>
        <end position="83"/>
    </location>
</feature>
<feature type="compositionally biased region" description="Acidic residues" evidence="10">
    <location>
        <begin position="296"/>
        <end position="315"/>
    </location>
</feature>
<keyword evidence="4 11" id="KW-0812">Transmembrane</keyword>
<evidence type="ECO:0000313" key="13">
    <source>
        <dbReference type="EMBL" id="RDW93662.1"/>
    </source>
</evidence>
<evidence type="ECO:0000256" key="5">
    <source>
        <dbReference type="ARBA" id="ARBA00022723"/>
    </source>
</evidence>
<proteinExistence type="inferred from homology"/>
<sequence length="885" mass="98249">MSLEPNNPEKVNRILDRDPNVTIFLRPIAAPAALGLAGFAGSTWITATWIANWWGSPESPTIFFPFVAFWGGLGQFIAGLYGYGARDTLITVIHVLWGSFWMSIGVLYLLVATGALPPHPIDEHFPELASWFIVLTFFTWSAAIASTARDLVLCGVLTSLAIGSTIACCLFAYGTGVGTGMKAAAYFWIISSILAWWRVTVYLVEEAFGQHALLKFFPIFRTRIEGRRPLLAPGFGEPGVKRGMPGLTINGGTDGVAAARQKSGVEDRDVLSKILARLDRLERHCQLSYDRVDEAELDQDEEMDLEEEREDETMDMDASVSSLRSDLRVLIDTRSTMLDYAPTYPPAGPTTAREAWERLKNPDTRPRLISDTFSHMRGIEGALFKSQACIDAIEAVVDHVDFEPVTGSASASQDPSPSPIPVPMSRKTARQCIETYFAQYQFPGFRVPLEKSFLLSIPELLEIPHVQLDYPSRIIYYTVLLHGLLVGMTDGNISGVTTADTEALTKQITALCIDLAERWMEACKMEDSITPSQADLSAACFTVSTALETGNIDLSWKMLAHACRVSRALGYFRIDGPAPYPSTSATDADALERNRKRFEFWHLLRMDCMFRLSLGTRALIRNGEWAVNFPDSPGIVPSQAHRTDADREGTETEEKGTHVVEIHFLASMRVALVMLRYLDVVDPSGSGTALPVEGIDRELASALITEVEAALALWRPDELLSSKTTHIDSWLSVDMLLGCYKMLIILDQARQRGGHQDDEIGNCGRLSAYTVDTARRSLKTFRSFMYAGRYEYARWGVSLVMLHQFAPLLILCIEMINSNGNTTPKSADDSTKHEEDHALLHWVGTFVHKTAERRDELRHVTTMMRTMVLACQEKGLGPQLPGTLE</sequence>
<protein>
    <recommendedName>
        <fullName evidence="12">Xylanolytic transcriptional activator regulatory domain-containing protein</fullName>
    </recommendedName>
</protein>
<dbReference type="InterPro" id="IPR050987">
    <property type="entry name" value="AtrR-like"/>
</dbReference>
<dbReference type="EMBL" id="PVWQ01000001">
    <property type="protein sequence ID" value="RDW93662.1"/>
    <property type="molecule type" value="Genomic_DNA"/>
</dbReference>
<dbReference type="SMART" id="SM00906">
    <property type="entry name" value="Fungal_trans"/>
    <property type="match status" value="1"/>
</dbReference>
<evidence type="ECO:0000256" key="4">
    <source>
        <dbReference type="ARBA" id="ARBA00022692"/>
    </source>
</evidence>
<evidence type="ECO:0000256" key="3">
    <source>
        <dbReference type="ARBA" id="ARBA00005587"/>
    </source>
</evidence>
<dbReference type="GO" id="GO:0005634">
    <property type="term" value="C:nucleus"/>
    <property type="evidence" value="ECO:0007669"/>
    <property type="project" value="UniProtKB-SubCell"/>
</dbReference>
<dbReference type="InterPro" id="IPR000791">
    <property type="entry name" value="Gpr1/Fun34/SatP-like"/>
</dbReference>
<comment type="subcellular location">
    <subcellularLocation>
        <location evidence="2">Membrane</location>
        <topology evidence="2">Multi-pass membrane protein</topology>
    </subcellularLocation>
    <subcellularLocation>
        <location evidence="1">Nucleus</location>
    </subcellularLocation>
</comment>
<keyword evidence="8 11" id="KW-0472">Membrane</keyword>
<feature type="transmembrane region" description="Helical" evidence="11">
    <location>
        <begin position="128"/>
        <end position="145"/>
    </location>
</feature>
<evidence type="ECO:0000256" key="7">
    <source>
        <dbReference type="ARBA" id="ARBA00023125"/>
    </source>
</evidence>
<evidence type="ECO:0000259" key="12">
    <source>
        <dbReference type="SMART" id="SM00906"/>
    </source>
</evidence>
<dbReference type="GO" id="GO:0016020">
    <property type="term" value="C:membrane"/>
    <property type="evidence" value="ECO:0007669"/>
    <property type="project" value="UniProtKB-SubCell"/>
</dbReference>
<feature type="transmembrane region" description="Helical" evidence="11">
    <location>
        <begin position="95"/>
        <end position="116"/>
    </location>
</feature>
<evidence type="ECO:0000256" key="10">
    <source>
        <dbReference type="SAM" id="MobiDB-lite"/>
    </source>
</evidence>
<dbReference type="GO" id="GO:0008270">
    <property type="term" value="F:zinc ion binding"/>
    <property type="evidence" value="ECO:0007669"/>
    <property type="project" value="InterPro"/>
</dbReference>
<comment type="similarity">
    <text evidence="3">Belongs to the acetate uptake transporter (AceTr) (TC 2.A.96) family.</text>
</comment>
<evidence type="ECO:0000256" key="2">
    <source>
        <dbReference type="ARBA" id="ARBA00004141"/>
    </source>
</evidence>
<evidence type="ECO:0000256" key="6">
    <source>
        <dbReference type="ARBA" id="ARBA00022989"/>
    </source>
</evidence>
<organism evidence="13 14">
    <name type="scientific">Aspergillus mulundensis</name>
    <dbReference type="NCBI Taxonomy" id="1810919"/>
    <lineage>
        <taxon>Eukaryota</taxon>
        <taxon>Fungi</taxon>
        <taxon>Dikarya</taxon>
        <taxon>Ascomycota</taxon>
        <taxon>Pezizomycotina</taxon>
        <taxon>Eurotiomycetes</taxon>
        <taxon>Eurotiomycetidae</taxon>
        <taxon>Eurotiales</taxon>
        <taxon>Aspergillaceae</taxon>
        <taxon>Aspergillus</taxon>
        <taxon>Aspergillus subgen. Nidulantes</taxon>
    </lineage>
</organism>
<dbReference type="GeneID" id="38111354"/>
<dbReference type="Proteomes" id="UP000256690">
    <property type="component" value="Unassembled WGS sequence"/>
</dbReference>
<feature type="transmembrane region" description="Helical" evidence="11">
    <location>
        <begin position="23"/>
        <end position="50"/>
    </location>
</feature>
<keyword evidence="14" id="KW-1185">Reference proteome</keyword>
<dbReference type="PANTHER" id="PTHR46910:SF3">
    <property type="entry name" value="HALOTOLERANCE PROTEIN 9-RELATED"/>
    <property type="match status" value="1"/>
</dbReference>
<evidence type="ECO:0000256" key="8">
    <source>
        <dbReference type="ARBA" id="ARBA00023136"/>
    </source>
</evidence>
<accession>A0A3D8T528</accession>
<comment type="caution">
    <text evidence="13">The sequence shown here is derived from an EMBL/GenBank/DDBJ whole genome shotgun (WGS) entry which is preliminary data.</text>
</comment>
<evidence type="ECO:0000256" key="1">
    <source>
        <dbReference type="ARBA" id="ARBA00004123"/>
    </source>
</evidence>
<dbReference type="CDD" id="cd12148">
    <property type="entry name" value="fungal_TF_MHR"/>
    <property type="match status" value="1"/>
</dbReference>
<dbReference type="Pfam" id="PF01184">
    <property type="entry name" value="Gpr1_Fun34_YaaH"/>
    <property type="match status" value="1"/>
</dbReference>
<dbReference type="GO" id="GO:0003677">
    <property type="term" value="F:DNA binding"/>
    <property type="evidence" value="ECO:0007669"/>
    <property type="project" value="UniProtKB-KW"/>
</dbReference>
<name>A0A3D8T528_9EURO</name>
<keyword evidence="6 11" id="KW-1133">Transmembrane helix</keyword>
<dbReference type="InterPro" id="IPR007219">
    <property type="entry name" value="XnlR_reg_dom"/>
</dbReference>
<dbReference type="PANTHER" id="PTHR46910">
    <property type="entry name" value="TRANSCRIPTION FACTOR PDR1"/>
    <property type="match status" value="1"/>
</dbReference>
<feature type="transmembrane region" description="Helical" evidence="11">
    <location>
        <begin position="152"/>
        <end position="173"/>
    </location>
</feature>
<evidence type="ECO:0000313" key="14">
    <source>
        <dbReference type="Proteomes" id="UP000256690"/>
    </source>
</evidence>
<dbReference type="GO" id="GO:0003700">
    <property type="term" value="F:DNA-binding transcription factor activity"/>
    <property type="evidence" value="ECO:0007669"/>
    <property type="project" value="InterPro"/>
</dbReference>
<keyword evidence="5" id="KW-0479">Metal-binding</keyword>
<dbReference type="OrthoDB" id="3648309at2759"/>
<evidence type="ECO:0000256" key="9">
    <source>
        <dbReference type="ARBA" id="ARBA00023242"/>
    </source>
</evidence>
<feature type="domain" description="Xylanolytic transcriptional activator regulatory" evidence="12">
    <location>
        <begin position="555"/>
        <end position="636"/>
    </location>
</feature>